<dbReference type="InterPro" id="IPR025110">
    <property type="entry name" value="AMP-bd_C"/>
</dbReference>
<sequence length="546" mass="60037">MQYENNIIRRPKETTLYDNALSLGHILIDSLTKAGDKTVIIWGLTGQTFSGNEVLHKSINVSKALLAAGIKRGDIISVVSESCLDYVFVLFGTIFINCTLSPLNHTYSTRELKHALDFSKPKFIFTGGSATETVTKTVNELNYVEKIICFDGPPSTESKLTINFNDFVNSKNVQNVQFTPMPVSVSSTRCMIMCSSGTTGLPKGVQLSQTGVISTISIMRQYLSIQSEIEGKEPVVLGLLPLFHVFGSLVLISTIANDTGKIVLLPRFEEKSFFKSFEKYRISVAFLVPPLLVFLAKGERVDEHDLSSLKLIVCGAAPVSKELELSVTNRLKTGIAIKQLYGMTELTSTVLTQKDIKKPGSVGDLNEDIYAKVVDENGAALGPNQPGELCFKGCLLMMGYVSDTAATNAIIDKEGWLHTGDIGYYDEDFQFFIVDRIKELIKFKGFQVPPAEIEAVLLSHPKIKDCGVVGKPDEFSGELPVAFVVKGDANLTESDVVKFVYDKVSPAKRLHGGVIFINEIPKNPSGKILRRELRRLLAEGNFQSKL</sequence>
<dbReference type="EMBL" id="WJQU01001363">
    <property type="protein sequence ID" value="KAJ6633967.1"/>
    <property type="molecule type" value="Genomic_DNA"/>
</dbReference>
<gene>
    <name evidence="16" type="primary">LUCI_5</name>
    <name evidence="16" type="ORF">Bhyg_17881</name>
</gene>
<dbReference type="PROSITE" id="PS00455">
    <property type="entry name" value="AMP_BINDING"/>
    <property type="match status" value="1"/>
</dbReference>
<comment type="cofactor">
    <cofactor evidence="1">
        <name>Mg(2+)</name>
        <dbReference type="ChEBI" id="CHEBI:18420"/>
    </cofactor>
</comment>
<evidence type="ECO:0000256" key="7">
    <source>
        <dbReference type="ARBA" id="ARBA00022842"/>
    </source>
</evidence>
<reference evidence="16" key="1">
    <citation type="submission" date="2022-07" db="EMBL/GenBank/DDBJ databases">
        <authorList>
            <person name="Trinca V."/>
            <person name="Uliana J.V.C."/>
            <person name="Torres T.T."/>
            <person name="Ward R.J."/>
            <person name="Monesi N."/>
        </authorList>
    </citation>
    <scope>NUCLEOTIDE SEQUENCE</scope>
    <source>
        <strain evidence="16">HSMRA1968</strain>
        <tissue evidence="16">Whole embryos</tissue>
    </source>
</reference>
<dbReference type="InterPro" id="IPR020845">
    <property type="entry name" value="AMP-binding_CS"/>
</dbReference>
<name>A0A9Q0RVT6_9DIPT</name>
<comment type="subcellular location">
    <subcellularLocation>
        <location evidence="2">Peroxisome</location>
    </subcellularLocation>
</comment>
<accession>A0A9Q0RVT6</accession>
<evidence type="ECO:0000256" key="3">
    <source>
        <dbReference type="ARBA" id="ARBA00006432"/>
    </source>
</evidence>
<comment type="similarity">
    <text evidence="3">Belongs to the ATP-dependent AMP-binding enzyme family.</text>
</comment>
<comment type="catalytic activity">
    <reaction evidence="13">
        <text>firefly D-luciferin + ATP + O2 = firefly oxyluciferin + hnu + AMP + CO2 + diphosphate</text>
        <dbReference type="Rhea" id="RHEA:10732"/>
        <dbReference type="ChEBI" id="CHEBI:15379"/>
        <dbReference type="ChEBI" id="CHEBI:16526"/>
        <dbReference type="ChEBI" id="CHEBI:16792"/>
        <dbReference type="ChEBI" id="CHEBI:30212"/>
        <dbReference type="ChEBI" id="CHEBI:30616"/>
        <dbReference type="ChEBI" id="CHEBI:33019"/>
        <dbReference type="ChEBI" id="CHEBI:58038"/>
        <dbReference type="ChEBI" id="CHEBI:456215"/>
        <dbReference type="EC" id="1.13.12.7"/>
    </reaction>
</comment>
<dbReference type="Pfam" id="PF00501">
    <property type="entry name" value="AMP-binding"/>
    <property type="match status" value="1"/>
</dbReference>
<dbReference type="Pfam" id="PF13193">
    <property type="entry name" value="AMP-binding_C"/>
    <property type="match status" value="1"/>
</dbReference>
<evidence type="ECO:0000256" key="13">
    <source>
        <dbReference type="ARBA" id="ARBA00048497"/>
    </source>
</evidence>
<dbReference type="Proteomes" id="UP001151699">
    <property type="component" value="Unassembled WGS sequence"/>
</dbReference>
<dbReference type="GO" id="GO:0004497">
    <property type="term" value="F:monooxygenase activity"/>
    <property type="evidence" value="ECO:0007669"/>
    <property type="project" value="UniProtKB-KW"/>
</dbReference>
<evidence type="ECO:0000256" key="2">
    <source>
        <dbReference type="ARBA" id="ARBA00004275"/>
    </source>
</evidence>
<protein>
    <recommendedName>
        <fullName evidence="5">Luciferin 4-monooxygenase</fullName>
        <ecNumber evidence="4">1.13.12.7</ecNumber>
    </recommendedName>
</protein>
<dbReference type="CDD" id="cd05911">
    <property type="entry name" value="Firefly_Luc_like"/>
    <property type="match status" value="1"/>
</dbReference>
<dbReference type="SUPFAM" id="SSF56801">
    <property type="entry name" value="Acetyl-CoA synthetase-like"/>
    <property type="match status" value="1"/>
</dbReference>
<dbReference type="EC" id="1.13.12.7" evidence="4"/>
<evidence type="ECO:0000313" key="16">
    <source>
        <dbReference type="EMBL" id="KAJ6633967.1"/>
    </source>
</evidence>
<keyword evidence="6" id="KW-0067">ATP-binding</keyword>
<dbReference type="GO" id="GO:0005777">
    <property type="term" value="C:peroxisome"/>
    <property type="evidence" value="ECO:0007669"/>
    <property type="project" value="UniProtKB-SubCell"/>
</dbReference>
<evidence type="ECO:0000259" key="15">
    <source>
        <dbReference type="Pfam" id="PF13193"/>
    </source>
</evidence>
<dbReference type="InterPro" id="IPR045851">
    <property type="entry name" value="AMP-bd_C_sf"/>
</dbReference>
<keyword evidence="12" id="KW-0599">Photoprotein</keyword>
<keyword evidence="7" id="KW-0460">Magnesium</keyword>
<dbReference type="PANTHER" id="PTHR24096">
    <property type="entry name" value="LONG-CHAIN-FATTY-ACID--COA LIGASE"/>
    <property type="match status" value="1"/>
</dbReference>
<keyword evidence="8" id="KW-0560">Oxidoreductase</keyword>
<dbReference type="GO" id="GO:0008218">
    <property type="term" value="P:bioluminescence"/>
    <property type="evidence" value="ECO:0007669"/>
    <property type="project" value="UniProtKB-KW"/>
</dbReference>
<evidence type="ECO:0000256" key="11">
    <source>
        <dbReference type="ARBA" id="ARBA00023223"/>
    </source>
</evidence>
<proteinExistence type="inferred from homology"/>
<evidence type="ECO:0000256" key="5">
    <source>
        <dbReference type="ARBA" id="ARBA00019043"/>
    </source>
</evidence>
<dbReference type="FunFam" id="3.30.300.30:FF:000007">
    <property type="entry name" value="4-coumarate--CoA ligase 2"/>
    <property type="match status" value="1"/>
</dbReference>
<evidence type="ECO:0000256" key="8">
    <source>
        <dbReference type="ARBA" id="ARBA00023002"/>
    </source>
</evidence>
<keyword evidence="9" id="KW-0503">Monooxygenase</keyword>
<dbReference type="PANTHER" id="PTHR24096:SF423">
    <property type="entry name" value="GM05240P"/>
    <property type="match status" value="1"/>
</dbReference>
<keyword evidence="10" id="KW-0576">Peroxisome</keyword>
<keyword evidence="17" id="KW-1185">Reference proteome</keyword>
<evidence type="ECO:0000256" key="10">
    <source>
        <dbReference type="ARBA" id="ARBA00023140"/>
    </source>
</evidence>
<evidence type="ECO:0000259" key="14">
    <source>
        <dbReference type="Pfam" id="PF00501"/>
    </source>
</evidence>
<dbReference type="Gene3D" id="3.30.300.30">
    <property type="match status" value="1"/>
</dbReference>
<evidence type="ECO:0000256" key="1">
    <source>
        <dbReference type="ARBA" id="ARBA00001946"/>
    </source>
</evidence>
<feature type="domain" description="AMP-binding enzyme C-terminal" evidence="15">
    <location>
        <begin position="452"/>
        <end position="527"/>
    </location>
</feature>
<evidence type="ECO:0000313" key="17">
    <source>
        <dbReference type="Proteomes" id="UP001151699"/>
    </source>
</evidence>
<feature type="domain" description="AMP-dependent synthetase/ligase" evidence="14">
    <location>
        <begin position="32"/>
        <end position="400"/>
    </location>
</feature>
<dbReference type="Gene3D" id="3.40.50.980">
    <property type="match status" value="2"/>
</dbReference>
<evidence type="ECO:0000256" key="9">
    <source>
        <dbReference type="ARBA" id="ARBA00023033"/>
    </source>
</evidence>
<keyword evidence="11" id="KW-0455">Luminescence</keyword>
<dbReference type="InterPro" id="IPR000873">
    <property type="entry name" value="AMP-dep_synth/lig_dom"/>
</dbReference>
<dbReference type="GO" id="GO:0005524">
    <property type="term" value="F:ATP binding"/>
    <property type="evidence" value="ECO:0007669"/>
    <property type="project" value="UniProtKB-KW"/>
</dbReference>
<comment type="caution">
    <text evidence="16">The sequence shown here is derived from an EMBL/GenBank/DDBJ whole genome shotgun (WGS) entry which is preliminary data.</text>
</comment>
<evidence type="ECO:0000256" key="4">
    <source>
        <dbReference type="ARBA" id="ARBA00012532"/>
    </source>
</evidence>
<evidence type="ECO:0000256" key="12">
    <source>
        <dbReference type="ARBA" id="ARBA00023262"/>
    </source>
</evidence>
<dbReference type="OrthoDB" id="10253869at2759"/>
<dbReference type="GO" id="GO:0016405">
    <property type="term" value="F:CoA-ligase activity"/>
    <property type="evidence" value="ECO:0007669"/>
    <property type="project" value="TreeGrafter"/>
</dbReference>
<organism evidence="16 17">
    <name type="scientific">Pseudolycoriella hygida</name>
    <dbReference type="NCBI Taxonomy" id="35572"/>
    <lineage>
        <taxon>Eukaryota</taxon>
        <taxon>Metazoa</taxon>
        <taxon>Ecdysozoa</taxon>
        <taxon>Arthropoda</taxon>
        <taxon>Hexapoda</taxon>
        <taxon>Insecta</taxon>
        <taxon>Pterygota</taxon>
        <taxon>Neoptera</taxon>
        <taxon>Endopterygota</taxon>
        <taxon>Diptera</taxon>
        <taxon>Nematocera</taxon>
        <taxon>Sciaroidea</taxon>
        <taxon>Sciaridae</taxon>
        <taxon>Pseudolycoriella</taxon>
    </lineage>
</organism>
<keyword evidence="6" id="KW-0547">Nucleotide-binding</keyword>
<evidence type="ECO:0000256" key="6">
    <source>
        <dbReference type="ARBA" id="ARBA00022840"/>
    </source>
</evidence>
<dbReference type="AlphaFoldDB" id="A0A9Q0RVT6"/>
<dbReference type="Gene3D" id="2.30.38.10">
    <property type="entry name" value="Luciferase, Domain 3"/>
    <property type="match status" value="1"/>
</dbReference>